<evidence type="ECO:0000313" key="4">
    <source>
        <dbReference type="EMBL" id="CAB4663688.1"/>
    </source>
</evidence>
<protein>
    <submittedName>
        <fullName evidence="4">Unannotated protein</fullName>
    </submittedName>
</protein>
<dbReference type="EMBL" id="CAEZWR010000068">
    <property type="protein sequence ID" value="CAB4663688.1"/>
    <property type="molecule type" value="Genomic_DNA"/>
</dbReference>
<proteinExistence type="predicted"/>
<dbReference type="EMBL" id="CAEZVB010000004">
    <property type="protein sequence ID" value="CAB4613842.1"/>
    <property type="molecule type" value="Genomic_DNA"/>
</dbReference>
<sequence>MDKNGPGNGRSIASPQFADDDGSADPVVRQALVSGAQSLTAELARDLPLELLMGARLLVAVVAVLDAVDENGGDKDSHMSVVSMVNPNGEKGLLAFTGLDSMARWDPTARPVPVSGPDAARAALDSQASAIVIDVSGPARHVVTGERLAFLAQG</sequence>
<name>A0A6J6LRN6_9ZZZZ</name>
<dbReference type="InterPro" id="IPR009839">
    <property type="entry name" value="SseB_N"/>
</dbReference>
<accession>A0A6J6LRN6</accession>
<evidence type="ECO:0000313" key="5">
    <source>
        <dbReference type="EMBL" id="CAB4900831.1"/>
    </source>
</evidence>
<dbReference type="EMBL" id="CAFBMO010000012">
    <property type="protein sequence ID" value="CAB4900831.1"/>
    <property type="molecule type" value="Genomic_DNA"/>
</dbReference>
<gene>
    <name evidence="3" type="ORF">UFOPK1908_00241</name>
    <name evidence="4" type="ORF">UFOPK2282_00711</name>
    <name evidence="5" type="ORF">UFOPK3576_00451</name>
</gene>
<evidence type="ECO:0000256" key="1">
    <source>
        <dbReference type="SAM" id="MobiDB-lite"/>
    </source>
</evidence>
<dbReference type="AlphaFoldDB" id="A0A6J6LRN6"/>
<dbReference type="Pfam" id="PF07179">
    <property type="entry name" value="SseB"/>
    <property type="match status" value="1"/>
</dbReference>
<evidence type="ECO:0000313" key="3">
    <source>
        <dbReference type="EMBL" id="CAB4613842.1"/>
    </source>
</evidence>
<evidence type="ECO:0000259" key="2">
    <source>
        <dbReference type="Pfam" id="PF07179"/>
    </source>
</evidence>
<reference evidence="4" key="1">
    <citation type="submission" date="2020-05" db="EMBL/GenBank/DDBJ databases">
        <authorList>
            <person name="Chiriac C."/>
            <person name="Salcher M."/>
            <person name="Ghai R."/>
            <person name="Kavagutti S V."/>
        </authorList>
    </citation>
    <scope>NUCLEOTIDE SEQUENCE</scope>
</reference>
<organism evidence="4">
    <name type="scientific">freshwater metagenome</name>
    <dbReference type="NCBI Taxonomy" id="449393"/>
    <lineage>
        <taxon>unclassified sequences</taxon>
        <taxon>metagenomes</taxon>
        <taxon>ecological metagenomes</taxon>
    </lineage>
</organism>
<feature type="domain" description="SseB protein N-terminal" evidence="2">
    <location>
        <begin position="29"/>
        <end position="148"/>
    </location>
</feature>
<feature type="region of interest" description="Disordered" evidence="1">
    <location>
        <begin position="1"/>
        <end position="25"/>
    </location>
</feature>